<dbReference type="EMBL" id="NCKW01003397">
    <property type="protein sequence ID" value="POM76733.1"/>
    <property type="molecule type" value="Genomic_DNA"/>
</dbReference>
<organism evidence="1 2">
    <name type="scientific">Phytophthora palmivora</name>
    <dbReference type="NCBI Taxonomy" id="4796"/>
    <lineage>
        <taxon>Eukaryota</taxon>
        <taxon>Sar</taxon>
        <taxon>Stramenopiles</taxon>
        <taxon>Oomycota</taxon>
        <taxon>Peronosporomycetes</taxon>
        <taxon>Peronosporales</taxon>
        <taxon>Peronosporaceae</taxon>
        <taxon>Phytophthora</taxon>
    </lineage>
</organism>
<evidence type="ECO:0000313" key="2">
    <source>
        <dbReference type="Proteomes" id="UP000237271"/>
    </source>
</evidence>
<evidence type="ECO:0000313" key="1">
    <source>
        <dbReference type="EMBL" id="POM76733.1"/>
    </source>
</evidence>
<sequence>MELPEGLQELLVDTEGEGDVSLYGLKQASRVWNETIDARLKAMRFQTAAIAEKSRIKDLGRARFILGIAIDYDMERNASTISQRAYTESVINRFGQENTKFSLTPLDPSVHLTKANHRAKMKSKQYRSFVGSLMYLVCGTRPDIAVAVAKLSRFLDIHGQRHWDAGIKVVRYLLKTKDVVITYDGRMGTELTAFSDADWAGNRDDRR</sequence>
<protein>
    <submittedName>
        <fullName evidence="1">Transposable element</fullName>
    </submittedName>
</protein>
<reference evidence="1 2" key="1">
    <citation type="journal article" date="2017" name="Genome Biol. Evol.">
        <title>Phytophthora megakarya and P. palmivora, closely related causal agents of cacao black pod rot, underwent increases in genome sizes and gene numbers by different mechanisms.</title>
        <authorList>
            <person name="Ali S.S."/>
            <person name="Shao J."/>
            <person name="Lary D.J."/>
            <person name="Kronmiller B."/>
            <person name="Shen D."/>
            <person name="Strem M.D."/>
            <person name="Amoako-Attah I."/>
            <person name="Akrofi A.Y."/>
            <person name="Begoude B.A."/>
            <person name="Ten Hoopen G.M."/>
            <person name="Coulibaly K."/>
            <person name="Kebe B.I."/>
            <person name="Melnick R.L."/>
            <person name="Guiltinan M.J."/>
            <person name="Tyler B.M."/>
            <person name="Meinhardt L.W."/>
            <person name="Bailey B.A."/>
        </authorList>
    </citation>
    <scope>NUCLEOTIDE SEQUENCE [LARGE SCALE GENOMIC DNA]</scope>
    <source>
        <strain evidence="2">sbr112.9</strain>
    </source>
</reference>
<dbReference type="Proteomes" id="UP000237271">
    <property type="component" value="Unassembled WGS sequence"/>
</dbReference>
<accession>A0A2P4YG04</accession>
<proteinExistence type="predicted"/>
<comment type="caution">
    <text evidence="1">The sequence shown here is derived from an EMBL/GenBank/DDBJ whole genome shotgun (WGS) entry which is preliminary data.</text>
</comment>
<keyword evidence="2" id="KW-1185">Reference proteome</keyword>
<gene>
    <name evidence="1" type="ORF">PHPALM_5985</name>
</gene>
<dbReference type="OrthoDB" id="112775at2759"/>
<dbReference type="PANTHER" id="PTHR11439:SF440">
    <property type="entry name" value="INTEGRASE CATALYTIC DOMAIN-CONTAINING PROTEIN"/>
    <property type="match status" value="1"/>
</dbReference>
<dbReference type="PANTHER" id="PTHR11439">
    <property type="entry name" value="GAG-POL-RELATED RETROTRANSPOSON"/>
    <property type="match status" value="1"/>
</dbReference>
<dbReference type="AlphaFoldDB" id="A0A2P4YG04"/>
<name>A0A2P4YG04_9STRA</name>